<dbReference type="EMBL" id="LR796630">
    <property type="protein sequence ID" value="CAB4155602.1"/>
    <property type="molecule type" value="Genomic_DNA"/>
</dbReference>
<name>A0A6J5NAJ1_9CAUD</name>
<accession>A0A6J5NAJ1</accession>
<evidence type="ECO:0000313" key="2">
    <source>
        <dbReference type="EMBL" id="CAB4155602.1"/>
    </source>
</evidence>
<dbReference type="GO" id="GO:0004386">
    <property type="term" value="F:helicase activity"/>
    <property type="evidence" value="ECO:0007669"/>
    <property type="project" value="UniProtKB-KW"/>
</dbReference>
<sequence length="278" mass="29148">MGSSKAEAPKVPSYSSQMRSALTAQQRIAPQLLALEQQYQPQFTALNLSGLQGALFGTGDQQGYLGTLQQLAPEYRKMEAEDTAALRAEELKQLGQFAPQYVQTFRGAAGSQGLLSGLQQQAEQDLAAGSSLTPEETRQAQQASRAAFAGRGLGLTNRAIGSEILNQYGLGQERLQQRRQFAGQTAAQLEGSGMPQYYQTMMGGGSLQNLMALTGQGQGLVGYNQGSNFFNPESQMAMDISAQRTQGKAAAGAANAANKSAMLSAGAGAAVTVGAVLI</sequence>
<evidence type="ECO:0000256" key="1">
    <source>
        <dbReference type="SAM" id="MobiDB-lite"/>
    </source>
</evidence>
<feature type="region of interest" description="Disordered" evidence="1">
    <location>
        <begin position="125"/>
        <end position="145"/>
    </location>
</feature>
<organism evidence="2">
    <name type="scientific">uncultured Caudovirales phage</name>
    <dbReference type="NCBI Taxonomy" id="2100421"/>
    <lineage>
        <taxon>Viruses</taxon>
        <taxon>Duplodnaviria</taxon>
        <taxon>Heunggongvirae</taxon>
        <taxon>Uroviricota</taxon>
        <taxon>Caudoviricetes</taxon>
        <taxon>Peduoviridae</taxon>
        <taxon>Maltschvirus</taxon>
        <taxon>Maltschvirus maltsch</taxon>
    </lineage>
</organism>
<keyword evidence="2" id="KW-0067">ATP-binding</keyword>
<protein>
    <submittedName>
        <fullName evidence="2">DNA helicase, TraI type</fullName>
    </submittedName>
</protein>
<keyword evidence="2" id="KW-0547">Nucleotide-binding</keyword>
<proteinExistence type="predicted"/>
<gene>
    <name evidence="2" type="ORF">UFOVP674_22</name>
</gene>
<keyword evidence="2" id="KW-0378">Hydrolase</keyword>
<reference evidence="2" key="1">
    <citation type="submission" date="2020-04" db="EMBL/GenBank/DDBJ databases">
        <authorList>
            <person name="Chiriac C."/>
            <person name="Salcher M."/>
            <person name="Ghai R."/>
            <person name="Kavagutti S V."/>
        </authorList>
    </citation>
    <scope>NUCLEOTIDE SEQUENCE</scope>
</reference>
<keyword evidence="2" id="KW-0347">Helicase</keyword>